<dbReference type="Proteomes" id="UP001328107">
    <property type="component" value="Unassembled WGS sequence"/>
</dbReference>
<organism evidence="2 3">
    <name type="scientific">Pristionchus mayeri</name>
    <dbReference type="NCBI Taxonomy" id="1317129"/>
    <lineage>
        <taxon>Eukaryota</taxon>
        <taxon>Metazoa</taxon>
        <taxon>Ecdysozoa</taxon>
        <taxon>Nematoda</taxon>
        <taxon>Chromadorea</taxon>
        <taxon>Rhabditida</taxon>
        <taxon>Rhabditina</taxon>
        <taxon>Diplogasteromorpha</taxon>
        <taxon>Diplogasteroidea</taxon>
        <taxon>Neodiplogasteridae</taxon>
        <taxon>Pristionchus</taxon>
    </lineage>
</organism>
<dbReference type="InterPro" id="IPR011333">
    <property type="entry name" value="SKP1/BTB/POZ_sf"/>
</dbReference>
<dbReference type="PROSITE" id="PS50097">
    <property type="entry name" value="BTB"/>
    <property type="match status" value="1"/>
</dbReference>
<name>A0AAN5I774_9BILA</name>
<proteinExistence type="predicted"/>
<evidence type="ECO:0000313" key="2">
    <source>
        <dbReference type="EMBL" id="GMR55062.1"/>
    </source>
</evidence>
<feature type="non-terminal residue" evidence="2">
    <location>
        <position position="101"/>
    </location>
</feature>
<reference evidence="3" key="1">
    <citation type="submission" date="2022-10" db="EMBL/GenBank/DDBJ databases">
        <title>Genome assembly of Pristionchus species.</title>
        <authorList>
            <person name="Yoshida K."/>
            <person name="Sommer R.J."/>
        </authorList>
    </citation>
    <scope>NUCLEOTIDE SEQUENCE [LARGE SCALE GENOMIC DNA]</scope>
    <source>
        <strain evidence="3">RS5460</strain>
    </source>
</reference>
<dbReference type="AlphaFoldDB" id="A0AAN5I774"/>
<dbReference type="CDD" id="cd01165">
    <property type="entry name" value="BTB_POZ"/>
    <property type="match status" value="1"/>
</dbReference>
<comment type="caution">
    <text evidence="2">The sequence shown here is derived from an EMBL/GenBank/DDBJ whole genome shotgun (WGS) entry which is preliminary data.</text>
</comment>
<evidence type="ECO:0000313" key="3">
    <source>
        <dbReference type="Proteomes" id="UP001328107"/>
    </source>
</evidence>
<sequence>MKNCSKLIMDNSLIEPEKGFINILTFAIEIRFWITKMKGIRIPKLTDFTDPNGPRHDVALIIDGEKIYVSKQILAFNSPVFSAMFFGDFAEKKQKEIELKD</sequence>
<feature type="domain" description="BTB" evidence="1">
    <location>
        <begin position="56"/>
        <end position="101"/>
    </location>
</feature>
<dbReference type="Gene3D" id="3.30.710.10">
    <property type="entry name" value="Potassium Channel Kv1.1, Chain A"/>
    <property type="match status" value="1"/>
</dbReference>
<gene>
    <name evidence="2" type="ORF">PMAYCL1PPCAC_25257</name>
</gene>
<dbReference type="PANTHER" id="PTHR47022">
    <property type="entry name" value="BTB AND MATH DOMAIN-CONTAINING PROTEIN 36-RELATED"/>
    <property type="match status" value="1"/>
</dbReference>
<dbReference type="EMBL" id="BTRK01000005">
    <property type="protein sequence ID" value="GMR55062.1"/>
    <property type="molecule type" value="Genomic_DNA"/>
</dbReference>
<dbReference type="SUPFAM" id="SSF54695">
    <property type="entry name" value="POZ domain"/>
    <property type="match status" value="1"/>
</dbReference>
<dbReference type="Pfam" id="PF00651">
    <property type="entry name" value="BTB"/>
    <property type="match status" value="1"/>
</dbReference>
<accession>A0AAN5I774</accession>
<evidence type="ECO:0000259" key="1">
    <source>
        <dbReference type="PROSITE" id="PS50097"/>
    </source>
</evidence>
<dbReference type="PANTHER" id="PTHR47022:SF1">
    <property type="entry name" value="BTB AND MATH DOMAIN-CONTAINING PROTEIN 36-RELATED"/>
    <property type="match status" value="1"/>
</dbReference>
<keyword evidence="3" id="KW-1185">Reference proteome</keyword>
<dbReference type="InterPro" id="IPR000210">
    <property type="entry name" value="BTB/POZ_dom"/>
</dbReference>
<protein>
    <recommendedName>
        <fullName evidence="1">BTB domain-containing protein</fullName>
    </recommendedName>
</protein>